<evidence type="ECO:0000313" key="2">
    <source>
        <dbReference type="EMBL" id="AUX09301.1"/>
    </source>
</evidence>
<proteinExistence type="predicted"/>
<dbReference type="OrthoDB" id="170690at2157"/>
<dbReference type="AlphaFoldDB" id="A0A343TJM9"/>
<dbReference type="KEGG" id="hdf:AArcSl_1672"/>
<feature type="transmembrane region" description="Helical" evidence="1">
    <location>
        <begin position="6"/>
        <end position="22"/>
    </location>
</feature>
<keyword evidence="3" id="KW-1185">Reference proteome</keyword>
<evidence type="ECO:0000313" key="3">
    <source>
        <dbReference type="Proteomes" id="UP000263012"/>
    </source>
</evidence>
<keyword evidence="1" id="KW-1133">Transmembrane helix</keyword>
<accession>A0A343TJM9</accession>
<dbReference type="Proteomes" id="UP000263012">
    <property type="component" value="Chromosome"/>
</dbReference>
<name>A0A343TJM9_9EURY</name>
<dbReference type="RefSeq" id="WP_119817676.1">
    <property type="nucleotide sequence ID" value="NZ_CP025066.1"/>
</dbReference>
<dbReference type="EMBL" id="CP025066">
    <property type="protein sequence ID" value="AUX09301.1"/>
    <property type="molecule type" value="Genomic_DNA"/>
</dbReference>
<dbReference type="GeneID" id="37878029"/>
<sequence length="239" mass="26119">MLYTIVGLGFIAIGFAIGWYGVRPLMVVPSVLRATVQAPSEVTESDSFVVCQGIANKSSETITAPFTGMRCLGFEFEVTERQAFGVGVPWFQVHLDDGVATHPFTLDDPAGGLIVVPSSKRFVLDTESTVFTVDATESLPERIQRFVDVRDGLEPVAGWVRAVPGLGARRYIERRIDPGEEYLIAGVTKRQQNEIVLTDNLVITDRSPRWFALARLRRATFPTVIALVLVVAGLGGIVL</sequence>
<feature type="transmembrane region" description="Helical" evidence="1">
    <location>
        <begin position="219"/>
        <end position="238"/>
    </location>
</feature>
<organism evidence="2 3">
    <name type="scientific">Halalkaliarchaeum desulfuricum</name>
    <dbReference type="NCBI Taxonomy" id="2055893"/>
    <lineage>
        <taxon>Archaea</taxon>
        <taxon>Methanobacteriati</taxon>
        <taxon>Methanobacteriota</taxon>
        <taxon>Stenosarchaea group</taxon>
        <taxon>Halobacteria</taxon>
        <taxon>Halobacteriales</taxon>
        <taxon>Haloferacaceae</taxon>
        <taxon>Halalkaliarchaeum</taxon>
    </lineage>
</organism>
<evidence type="ECO:0000256" key="1">
    <source>
        <dbReference type="SAM" id="Phobius"/>
    </source>
</evidence>
<protein>
    <submittedName>
        <fullName evidence="2">E3 Ubiquitin ligase</fullName>
    </submittedName>
</protein>
<gene>
    <name evidence="2" type="ORF">AArcSl_1672</name>
</gene>
<reference evidence="3" key="1">
    <citation type="submission" date="2017-11" db="EMBL/GenBank/DDBJ databases">
        <title>Phenotypic and genomic properties of facultatively anaerobic sulfur-reducing natronoarchaea from hypersaline soda lakes.</title>
        <authorList>
            <person name="Sorokin D.Y."/>
            <person name="Kublanov I.V."/>
            <person name="Roman P."/>
            <person name="Sinninghe Damste J.S."/>
            <person name="Golyshin P.N."/>
            <person name="Rojo D."/>
            <person name="Ciordia S."/>
            <person name="Mena M.D.C."/>
            <person name="Ferrer M."/>
            <person name="Messina E."/>
            <person name="Smedile F."/>
            <person name="La Spada G."/>
            <person name="La Cono V."/>
            <person name="Yakimov M.M."/>
        </authorList>
    </citation>
    <scope>NUCLEOTIDE SEQUENCE [LARGE SCALE GENOMIC DNA]</scope>
    <source>
        <strain evidence="3">AArc-Sl</strain>
    </source>
</reference>
<keyword evidence="1" id="KW-0812">Transmembrane</keyword>
<keyword evidence="1" id="KW-0472">Membrane</keyword>